<dbReference type="EMBL" id="CADCXY010000001">
    <property type="protein sequence ID" value="CAB0149583.1"/>
    <property type="molecule type" value="Genomic_DNA"/>
</dbReference>
<proteinExistence type="predicted"/>
<keyword evidence="2" id="KW-1185">Reference proteome</keyword>
<dbReference type="Gene3D" id="1.10.260.40">
    <property type="entry name" value="lambda repressor-like DNA-binding domains"/>
    <property type="match status" value="1"/>
</dbReference>
<evidence type="ECO:0000313" key="1">
    <source>
        <dbReference type="EMBL" id="CAB0149583.1"/>
    </source>
</evidence>
<dbReference type="GO" id="GO:0003677">
    <property type="term" value="F:DNA binding"/>
    <property type="evidence" value="ECO:0007669"/>
    <property type="project" value="InterPro"/>
</dbReference>
<dbReference type="Proteomes" id="UP000481517">
    <property type="component" value="Unassembled WGS sequence"/>
</dbReference>
<reference evidence="1 2" key="1">
    <citation type="submission" date="2020-02" db="EMBL/GenBank/DDBJ databases">
        <authorList>
            <person name="Rodrigo-Torres L."/>
            <person name="Arahal R. D."/>
            <person name="Lucena T."/>
        </authorList>
    </citation>
    <scope>NUCLEOTIDE SEQUENCE [LARGE SCALE GENOMIC DNA]</scope>
    <source>
        <strain evidence="1 2">CECT 9734</strain>
    </source>
</reference>
<name>A0A6S6WKA6_9GAMM</name>
<organism evidence="1 2">
    <name type="scientific">Pseudidiomarina piscicola</name>
    <dbReference type="NCBI Taxonomy" id="2614830"/>
    <lineage>
        <taxon>Bacteria</taxon>
        <taxon>Pseudomonadati</taxon>
        <taxon>Pseudomonadota</taxon>
        <taxon>Gammaproteobacteria</taxon>
        <taxon>Alteromonadales</taxon>
        <taxon>Idiomarinaceae</taxon>
        <taxon>Pseudidiomarina</taxon>
    </lineage>
</organism>
<gene>
    <name evidence="1" type="ORF">PSI9734_00153</name>
</gene>
<evidence type="ECO:0000313" key="2">
    <source>
        <dbReference type="Proteomes" id="UP000481517"/>
    </source>
</evidence>
<accession>A0A6S6WKA6</accession>
<protein>
    <recommendedName>
        <fullName evidence="3">Bacteriophage CI repressor helix-turn-helix domain-containing protein</fullName>
    </recommendedName>
</protein>
<dbReference type="InterPro" id="IPR010982">
    <property type="entry name" value="Lambda_DNA-bd_dom_sf"/>
</dbReference>
<sequence length="179" mass="20305">MSNDTKINTTHRALKSKVEILSMDECIARLRLYFGDLPLAKMMRKLGIPNSTYANWRKRGTVTSDQLVVGLINAGISLDWFFSPNKQLNYPTPSQLHIAETVQSDYQRESEQRTQVIKAVEAVEPLFEMFKLRKTEENQALLVETYLAKRSDHVTVGFAVKQVAKALAHAQRSAKGPRN</sequence>
<dbReference type="AlphaFoldDB" id="A0A6S6WKA6"/>
<evidence type="ECO:0008006" key="3">
    <source>
        <dbReference type="Google" id="ProtNLM"/>
    </source>
</evidence>